<evidence type="ECO:0000313" key="1">
    <source>
        <dbReference type="EMBL" id="BBX12129.1"/>
    </source>
</evidence>
<evidence type="ECO:0000313" key="2">
    <source>
        <dbReference type="Proteomes" id="UP000466997"/>
    </source>
</evidence>
<name>A0A7I7JLB4_9MYCO</name>
<sequence length="259" mass="27873">MTDSGTAAASAGGWDFPTLAYLWDAPSRAIVAGADKLEALSDVEREQSVAALSQRVGLLAGVLDDRDLMLIAAVAVDDVYKSCFQELFWGQSVADYLAATAGVVVQELERRGVALHYVISNALGDADLHGMLTGLPAVFSAAGLFVVGPQVVALYLMEQSGQPRDVDAIPRYRDEGQIMADELIERCHRERRSSLYLHIDVDDTATDGALNVAVPRNRIPGALVVYRDEAPVQGSLMHAMPPPGTDWPARLLKGISERT</sequence>
<proteinExistence type="predicted"/>
<organism evidence="1 2">
    <name type="scientific">Mycobacterium novum</name>
    <dbReference type="NCBI Taxonomy" id="2492438"/>
    <lineage>
        <taxon>Bacteria</taxon>
        <taxon>Bacillati</taxon>
        <taxon>Actinomycetota</taxon>
        <taxon>Actinomycetes</taxon>
        <taxon>Mycobacteriales</taxon>
        <taxon>Mycobacteriaceae</taxon>
        <taxon>Mycobacterium</taxon>
    </lineage>
</organism>
<reference evidence="1 2" key="1">
    <citation type="journal article" date="2019" name="Emerg. Microbes Infect.">
        <title>Comprehensive subspecies identification of 175 nontuberculous mycobacteria species based on 7547 genomic profiles.</title>
        <authorList>
            <person name="Matsumoto Y."/>
            <person name="Kinjo T."/>
            <person name="Motooka D."/>
            <person name="Nabeya D."/>
            <person name="Jung N."/>
            <person name="Uechi K."/>
            <person name="Horii T."/>
            <person name="Iida T."/>
            <person name="Fujita J."/>
            <person name="Nakamura S."/>
        </authorList>
    </citation>
    <scope>NUCLEOTIDE SEQUENCE [LARGE SCALE GENOMIC DNA]</scope>
    <source>
        <strain evidence="1 2">JCM 6391</strain>
    </source>
</reference>
<accession>A0A7I7JLB4</accession>
<dbReference type="EMBL" id="AP022562">
    <property type="protein sequence ID" value="BBX12129.1"/>
    <property type="molecule type" value="Genomic_DNA"/>
</dbReference>
<gene>
    <name evidence="1" type="ORF">MNVM_12100</name>
</gene>
<dbReference type="Proteomes" id="UP000466997">
    <property type="component" value="Chromosome"/>
</dbReference>
<keyword evidence="2" id="KW-1185">Reference proteome</keyword>
<dbReference type="RefSeq" id="WP_193465974.1">
    <property type="nucleotide sequence ID" value="NZ_AP022562.1"/>
</dbReference>
<dbReference type="KEGG" id="mnm:MNVM_12100"/>
<dbReference type="AlphaFoldDB" id="A0A7I7JLB4"/>
<protein>
    <submittedName>
        <fullName evidence="1">Uncharacterized protein</fullName>
    </submittedName>
</protein>